<protein>
    <submittedName>
        <fullName evidence="2">Uncharacterized protein</fullName>
    </submittedName>
</protein>
<dbReference type="EMBL" id="BNCQ01000002">
    <property type="protein sequence ID" value="GIL95280.1"/>
    <property type="molecule type" value="Genomic_DNA"/>
</dbReference>
<dbReference type="Proteomes" id="UP000722791">
    <property type="component" value="Unassembled WGS sequence"/>
</dbReference>
<proteinExistence type="predicted"/>
<feature type="compositionally biased region" description="Low complexity" evidence="1">
    <location>
        <begin position="64"/>
        <end position="73"/>
    </location>
</feature>
<dbReference type="EMBL" id="BNCP01000022">
    <property type="protein sequence ID" value="GIL81721.1"/>
    <property type="molecule type" value="Genomic_DNA"/>
</dbReference>
<reference evidence="2" key="1">
    <citation type="journal article" date="2021" name="Proc. Natl. Acad. Sci. U.S.A.">
        <title>Three genomes in the algal genus Volvox reveal the fate of a haploid sex-determining region after a transition to homothallism.</title>
        <authorList>
            <person name="Yamamoto K."/>
            <person name="Hamaji T."/>
            <person name="Kawai-Toyooka H."/>
            <person name="Matsuzaki R."/>
            <person name="Takahashi F."/>
            <person name="Nishimura Y."/>
            <person name="Kawachi M."/>
            <person name="Noguchi H."/>
            <person name="Minakuchi Y."/>
            <person name="Umen J.G."/>
            <person name="Toyoda A."/>
            <person name="Nozaki H."/>
        </authorList>
    </citation>
    <scope>NUCLEOTIDE SEQUENCE</scope>
    <source>
        <strain evidence="3">NIES-3785</strain>
        <strain evidence="2">NIES-3786</strain>
    </source>
</reference>
<feature type="region of interest" description="Disordered" evidence="1">
    <location>
        <begin position="58"/>
        <end position="89"/>
    </location>
</feature>
<gene>
    <name evidence="2" type="ORF">Vretifemale_10732</name>
    <name evidence="3" type="ORF">Vretimale_1356</name>
</gene>
<organism evidence="2 4">
    <name type="scientific">Volvox reticuliferus</name>
    <dbReference type="NCBI Taxonomy" id="1737510"/>
    <lineage>
        <taxon>Eukaryota</taxon>
        <taxon>Viridiplantae</taxon>
        <taxon>Chlorophyta</taxon>
        <taxon>core chlorophytes</taxon>
        <taxon>Chlorophyceae</taxon>
        <taxon>CS clade</taxon>
        <taxon>Chlamydomonadales</taxon>
        <taxon>Volvocaceae</taxon>
        <taxon>Volvox</taxon>
    </lineage>
</organism>
<comment type="caution">
    <text evidence="2">The sequence shown here is derived from an EMBL/GenBank/DDBJ whole genome shotgun (WGS) entry which is preliminary data.</text>
</comment>
<keyword evidence="4" id="KW-1185">Reference proteome</keyword>
<sequence>MLTLIGRHAGGVVSQFPALRAATTSSVGASRPMGKPVQLIDGVLDRIVDRLTRGDFVPGQDPIASAAGSAGSAGEAGGGERPVPRAPEAGVGGRGFVTYDYEAVPRSIDIDAFRRALTTALTEHVGAAGGGVMVAHDGGEITRRLMAASPSERQAIAEQVASKVADKDVQRMLSEEPVPVVRSRLASMLERSGFF</sequence>
<name>A0A8J4CF24_9CHLO</name>
<evidence type="ECO:0000313" key="2">
    <source>
        <dbReference type="EMBL" id="GIL81721.1"/>
    </source>
</evidence>
<dbReference type="OrthoDB" id="544879at2759"/>
<dbReference type="Proteomes" id="UP000747110">
    <property type="component" value="Unassembled WGS sequence"/>
</dbReference>
<evidence type="ECO:0000313" key="3">
    <source>
        <dbReference type="EMBL" id="GIL95280.1"/>
    </source>
</evidence>
<dbReference type="AlphaFoldDB" id="A0A8J4CF24"/>
<evidence type="ECO:0000256" key="1">
    <source>
        <dbReference type="SAM" id="MobiDB-lite"/>
    </source>
</evidence>
<accession>A0A8J4CF24</accession>
<evidence type="ECO:0000313" key="4">
    <source>
        <dbReference type="Proteomes" id="UP000747110"/>
    </source>
</evidence>